<reference evidence="2" key="1">
    <citation type="submission" date="2018-04" db="EMBL/GenBank/DDBJ databases">
        <authorList>
            <person name="Liu S."/>
            <person name="Wang Z."/>
            <person name="Li J."/>
        </authorList>
    </citation>
    <scope>NUCLEOTIDE SEQUENCE [LARGE SCALE GENOMIC DNA]</scope>
    <source>
        <strain evidence="2">S1194</strain>
    </source>
</reference>
<name>A0A2U1T213_9MICO</name>
<evidence type="ECO:0000313" key="2">
    <source>
        <dbReference type="Proteomes" id="UP000244978"/>
    </source>
</evidence>
<sequence>MSDWLRSVAEVLPLPQRAVAPYTLGEAVAELGAYARATDVAKWGSRDVTNHRQSLRDEIEAQSEPLGNRLAATIAPLLDDMRDDRDRAAIVVAASRFGEAWHSDAAVRDAFRDLCNTAQRPRVTTVELRRLSAIVASQVGPAAHGYFSPLTNAADALINTEKDVARRRDAPMRGPLTEERRLEIAEEALLASPVGHVTVWAVYDRAMVSGMRAAVGPIVFLRPEWALPNAFDYELNEFPERDELREIRQDVRWLDDLHVESLKAENRLALARVDLGERQVAGAIEEAKRRIDAVLSIAVEAGGVSWQSVGTAAVMLDGKVRESSLGLALGGSSTSGDDYGVGVTAEVLASVADQLGDALKRGPMPEQLIEALTSLREARMTDHRDVIFYDARRVTPRVATALQDHAMELLASVLEVTPNRMATALARREALAQADRQTLGGLMGPFNAAWSREHHEMRRELERAISHYSAGFLVVSVAKAVALRDEIRELPMSVLQRADLEDAIAISTDPGRERQLLEGSWRETTVLRARHRRARNAINHGLPLSPTTLGSVRRYSDETSSAALQIALTWFKNGESGAALLEREERAWTERMARIDNGESWAAEKARDEASFSSE</sequence>
<organism evidence="1 2">
    <name type="scientific">Homoserinimonas hongtaonis</name>
    <dbReference type="NCBI Taxonomy" id="2079791"/>
    <lineage>
        <taxon>Bacteria</taxon>
        <taxon>Bacillati</taxon>
        <taxon>Actinomycetota</taxon>
        <taxon>Actinomycetes</taxon>
        <taxon>Micrococcales</taxon>
        <taxon>Microbacteriaceae</taxon>
        <taxon>Homoserinimonas</taxon>
    </lineage>
</organism>
<dbReference type="Proteomes" id="UP000244978">
    <property type="component" value="Unassembled WGS sequence"/>
</dbReference>
<gene>
    <name evidence="1" type="ORF">DF220_08200</name>
</gene>
<proteinExistence type="predicted"/>
<keyword evidence="2" id="KW-1185">Reference proteome</keyword>
<evidence type="ECO:0000313" key="1">
    <source>
        <dbReference type="EMBL" id="PWB97813.1"/>
    </source>
</evidence>
<dbReference type="AlphaFoldDB" id="A0A2U1T213"/>
<dbReference type="EMBL" id="QEEX01000001">
    <property type="protein sequence ID" value="PWB97813.1"/>
    <property type="molecule type" value="Genomic_DNA"/>
</dbReference>
<comment type="caution">
    <text evidence="1">The sequence shown here is derived from an EMBL/GenBank/DDBJ whole genome shotgun (WGS) entry which is preliminary data.</text>
</comment>
<protein>
    <submittedName>
        <fullName evidence="1">Uncharacterized protein</fullName>
    </submittedName>
</protein>
<accession>A0A2U1T213</accession>